<evidence type="ECO:0000256" key="4">
    <source>
        <dbReference type="ARBA" id="ARBA00022840"/>
    </source>
</evidence>
<keyword evidence="8" id="KW-1185">Reference proteome</keyword>
<dbReference type="Gene3D" id="3.30.420.40">
    <property type="match status" value="2"/>
</dbReference>
<proteinExistence type="inferred from homology"/>
<evidence type="ECO:0000256" key="2">
    <source>
        <dbReference type="ARBA" id="ARBA00022490"/>
    </source>
</evidence>
<dbReference type="Gene3D" id="3.90.640.10">
    <property type="entry name" value="Actin, Chain A, domain 4"/>
    <property type="match status" value="1"/>
</dbReference>
<dbReference type="GO" id="GO:0005524">
    <property type="term" value="F:ATP binding"/>
    <property type="evidence" value="ECO:0007669"/>
    <property type="project" value="UniProtKB-KW"/>
</dbReference>
<keyword evidence="3" id="KW-0547">Nucleotide-binding</keyword>
<comment type="subcellular location">
    <subcellularLocation>
        <location evidence="1">Cytoplasm</location>
        <location evidence="1">Cytoskeleton</location>
    </subcellularLocation>
</comment>
<dbReference type="SMART" id="SM00268">
    <property type="entry name" value="ACTIN"/>
    <property type="match status" value="1"/>
</dbReference>
<evidence type="ECO:0000256" key="5">
    <source>
        <dbReference type="ARBA" id="ARBA00023212"/>
    </source>
</evidence>
<dbReference type="EMBL" id="VFQX01000068">
    <property type="protein sequence ID" value="KAF0972442.1"/>
    <property type="molecule type" value="Genomic_DNA"/>
</dbReference>
<dbReference type="FunFam" id="3.30.420.40:FF:000148">
    <property type="entry name" value="Actin, alpha skeletal muscle"/>
    <property type="match status" value="1"/>
</dbReference>
<dbReference type="SUPFAM" id="SSF53067">
    <property type="entry name" value="Actin-like ATPase domain"/>
    <property type="match status" value="2"/>
</dbReference>
<comment type="similarity">
    <text evidence="6">Belongs to the actin family.</text>
</comment>
<dbReference type="VEuPathDB" id="AmoebaDB:FDP41_009345"/>
<dbReference type="Pfam" id="PF00022">
    <property type="entry name" value="Actin"/>
    <property type="match status" value="1"/>
</dbReference>
<protein>
    <recommendedName>
        <fullName evidence="9">Actin</fullName>
    </recommendedName>
</protein>
<dbReference type="AlphaFoldDB" id="A0A6A5BC31"/>
<dbReference type="RefSeq" id="XP_044557156.1">
    <property type="nucleotide sequence ID" value="XM_044713293.1"/>
</dbReference>
<dbReference type="GO" id="GO:0005856">
    <property type="term" value="C:cytoskeleton"/>
    <property type="evidence" value="ECO:0007669"/>
    <property type="project" value="UniProtKB-SubCell"/>
</dbReference>
<dbReference type="InterPro" id="IPR004000">
    <property type="entry name" value="Actin"/>
</dbReference>
<name>A0A6A5BC31_NAEFO</name>
<dbReference type="OMA" id="IGRECEG"/>
<sequence length="393" mass="44448">MVLAQTPVIVDNGSLLIKAGFSGEEQPACVLSSLVGRPKPMHQSPEMLGAESKLIYLGREISSNNRCFLNVTPSIVNGTVQEWDDIESVWNYLFFKELRLNPIEHPMLMIEHDLSPIFNAEKTMSIMFETFRVPKFYSKTSGSLTLYSSGYYTGIAVDVGHNVTTMTPIYGGYTFYNAVKRVHIGGDDITTHLKKLLMTEKGFYTESFGEHEEIRMMKEKCCFVARNYEEVMNVLITPRSSSTISIHDFSTSYTLPCGTSIELDSERFRAPEILFKPQLIGRECEGIPQLIHSSIMACDADARPELFDNIIVSGGSTQFPNFDERLQFDVSSLAKRSVQIKSCDTENRYNSPFIGGSILTSLASFNDMWITAEEFSETGSYALMRRRKDQYYY</sequence>
<comment type="caution">
    <text evidence="7">The sequence shown here is derived from an EMBL/GenBank/DDBJ whole genome shotgun (WGS) entry which is preliminary data.</text>
</comment>
<dbReference type="PRINTS" id="PR00190">
    <property type="entry name" value="ACTIN"/>
</dbReference>
<evidence type="ECO:0000256" key="6">
    <source>
        <dbReference type="RuleBase" id="RU000487"/>
    </source>
</evidence>
<reference evidence="7 8" key="1">
    <citation type="journal article" date="2019" name="Sci. Rep.">
        <title>Nanopore sequencing improves the draft genome of the human pathogenic amoeba Naegleria fowleri.</title>
        <authorList>
            <person name="Liechti N."/>
            <person name="Schurch N."/>
            <person name="Bruggmann R."/>
            <person name="Wittwer M."/>
        </authorList>
    </citation>
    <scope>NUCLEOTIDE SEQUENCE [LARGE SCALE GENOMIC DNA]</scope>
    <source>
        <strain evidence="7 8">ATCC 30894</strain>
    </source>
</reference>
<keyword evidence="5" id="KW-0206">Cytoskeleton</keyword>
<accession>A0A6A5BC31</accession>
<dbReference type="GeneID" id="68116561"/>
<organism evidence="7 8">
    <name type="scientific">Naegleria fowleri</name>
    <name type="common">Brain eating amoeba</name>
    <dbReference type="NCBI Taxonomy" id="5763"/>
    <lineage>
        <taxon>Eukaryota</taxon>
        <taxon>Discoba</taxon>
        <taxon>Heterolobosea</taxon>
        <taxon>Tetramitia</taxon>
        <taxon>Eutetramitia</taxon>
        <taxon>Vahlkampfiidae</taxon>
        <taxon>Naegleria</taxon>
    </lineage>
</organism>
<gene>
    <name evidence="7" type="ORF">FDP41_009345</name>
</gene>
<evidence type="ECO:0000256" key="3">
    <source>
        <dbReference type="ARBA" id="ARBA00022741"/>
    </source>
</evidence>
<keyword evidence="2" id="KW-0963">Cytoplasm</keyword>
<keyword evidence="4" id="KW-0067">ATP-binding</keyword>
<dbReference type="VEuPathDB" id="AmoebaDB:NfTy_061700"/>
<dbReference type="VEuPathDB" id="AmoebaDB:NF0111190"/>
<evidence type="ECO:0000313" key="8">
    <source>
        <dbReference type="Proteomes" id="UP000444721"/>
    </source>
</evidence>
<evidence type="ECO:0000313" key="7">
    <source>
        <dbReference type="EMBL" id="KAF0972442.1"/>
    </source>
</evidence>
<dbReference type="Proteomes" id="UP000444721">
    <property type="component" value="Unassembled WGS sequence"/>
</dbReference>
<dbReference type="OrthoDB" id="10252084at2759"/>
<dbReference type="InterPro" id="IPR043129">
    <property type="entry name" value="ATPase_NBD"/>
</dbReference>
<evidence type="ECO:0008006" key="9">
    <source>
        <dbReference type="Google" id="ProtNLM"/>
    </source>
</evidence>
<dbReference type="PANTHER" id="PTHR11937">
    <property type="entry name" value="ACTIN"/>
    <property type="match status" value="1"/>
</dbReference>
<evidence type="ECO:0000256" key="1">
    <source>
        <dbReference type="ARBA" id="ARBA00004245"/>
    </source>
</evidence>